<dbReference type="EMBL" id="JAQBIE010000018">
    <property type="protein sequence ID" value="MDB6178657.1"/>
    <property type="molecule type" value="Genomic_DNA"/>
</dbReference>
<name>A0ABT4ZH21_9RHOB</name>
<feature type="compositionally biased region" description="Basic residues" evidence="1">
    <location>
        <begin position="270"/>
        <end position="279"/>
    </location>
</feature>
<feature type="compositionally biased region" description="Polar residues" evidence="1">
    <location>
        <begin position="381"/>
        <end position="394"/>
    </location>
</feature>
<keyword evidence="3" id="KW-1185">Reference proteome</keyword>
<dbReference type="Gene3D" id="3.40.50.10600">
    <property type="entry name" value="SpoIIaa-like domains"/>
    <property type="match status" value="2"/>
</dbReference>
<dbReference type="Proteomes" id="UP001165641">
    <property type="component" value="Unassembled WGS sequence"/>
</dbReference>
<feature type="compositionally biased region" description="Low complexity" evidence="1">
    <location>
        <begin position="318"/>
        <end position="348"/>
    </location>
</feature>
<feature type="compositionally biased region" description="Polar residues" evidence="1">
    <location>
        <begin position="357"/>
        <end position="372"/>
    </location>
</feature>
<comment type="caution">
    <text evidence="2">The sequence shown here is derived from an EMBL/GenBank/DDBJ whole genome shotgun (WGS) entry which is preliminary data.</text>
</comment>
<accession>A0ABT4ZH21</accession>
<protein>
    <submittedName>
        <fullName evidence="2">STAS/SEC14 domain-containing protein</fullName>
    </submittedName>
</protein>
<dbReference type="InterPro" id="IPR021866">
    <property type="entry name" value="SpoIIAA-like"/>
</dbReference>
<evidence type="ECO:0000313" key="2">
    <source>
        <dbReference type="EMBL" id="MDB6178657.1"/>
    </source>
</evidence>
<feature type="compositionally biased region" description="Low complexity" evidence="1">
    <location>
        <begin position="258"/>
        <end position="269"/>
    </location>
</feature>
<dbReference type="InterPro" id="IPR038396">
    <property type="entry name" value="SpoIIAA-like_sf"/>
</dbReference>
<feature type="compositionally biased region" description="Low complexity" evidence="1">
    <location>
        <begin position="285"/>
        <end position="305"/>
    </location>
</feature>
<feature type="compositionally biased region" description="Polar residues" evidence="1">
    <location>
        <begin position="307"/>
        <end position="317"/>
    </location>
</feature>
<evidence type="ECO:0000256" key="1">
    <source>
        <dbReference type="SAM" id="MobiDB-lite"/>
    </source>
</evidence>
<organism evidence="2 3">
    <name type="scientific">Paracoccus onchidii</name>
    <dbReference type="NCBI Taxonomy" id="3017813"/>
    <lineage>
        <taxon>Bacteria</taxon>
        <taxon>Pseudomonadati</taxon>
        <taxon>Pseudomonadota</taxon>
        <taxon>Alphaproteobacteria</taxon>
        <taxon>Rhodobacterales</taxon>
        <taxon>Paracoccaceae</taxon>
        <taxon>Paracoccus</taxon>
    </lineage>
</organism>
<reference evidence="2" key="1">
    <citation type="submission" date="2022-12" db="EMBL/GenBank/DDBJ databases">
        <title>Paracoccus onchidii sp. nov., isolated from a marine invertebrate from the South China Sea.</title>
        <authorList>
            <person name="Xu S."/>
            <person name="Liu Z."/>
            <person name="Xu Y."/>
        </authorList>
    </citation>
    <scope>NUCLEOTIDE SEQUENCE</scope>
    <source>
        <strain evidence="2">Z330</strain>
    </source>
</reference>
<dbReference type="SUPFAM" id="SSF52091">
    <property type="entry name" value="SpoIIaa-like"/>
    <property type="match status" value="2"/>
</dbReference>
<feature type="region of interest" description="Disordered" evidence="1">
    <location>
        <begin position="248"/>
        <end position="394"/>
    </location>
</feature>
<proteinExistence type="predicted"/>
<evidence type="ECO:0000313" key="3">
    <source>
        <dbReference type="Proteomes" id="UP001165641"/>
    </source>
</evidence>
<dbReference type="RefSeq" id="WP_271889772.1">
    <property type="nucleotide sequence ID" value="NZ_JAQBIE010000018.1"/>
</dbReference>
<gene>
    <name evidence="2" type="ORF">PAF17_14235</name>
</gene>
<sequence length="394" mass="42416">MLNIHVDAKRNIITAQPEGVIPASEFEAMGHAIDDYANEHDRMPGLVIHLKGLPHWQGLSAMRAHFEMVREHGVVLPRVAIVTDSKGLAVLPNVADIFVRARVRHFDLRQEAEAVDWAGSAEQEPEGYVLIDGFPDNVVAIRAVGEVTSRDYEDRLIPLVRKKAKAHGKVRLMMQLGHDFEKYSVGAMWDDARLGLTNWRSFERIAIVSDIGWITRSIKMFAPLMPSEVAVFPDDGLEAASAWICEGNATPAPNDAGPSEAPKQAASKPAAKRTPRTTGRKAATEARQTAPAAKAPAAKARVGEAPSTATSKAETSDTATRSSAPRSARARTAAKPAAATKASPAKTTVPRTRRSTTAKTQASAPEKTTATPVRSRRKPTTAKQPGSTPPKSES</sequence>
<dbReference type="InterPro" id="IPR036513">
    <property type="entry name" value="STAS_dom_sf"/>
</dbReference>
<dbReference type="Pfam" id="PF11964">
    <property type="entry name" value="SpoIIAA-like"/>
    <property type="match status" value="2"/>
</dbReference>